<dbReference type="Proteomes" id="UP000227088">
    <property type="component" value="Unassembled WGS sequence"/>
</dbReference>
<dbReference type="Pfam" id="PF05717">
    <property type="entry name" value="TnpB_IS66"/>
    <property type="match status" value="1"/>
</dbReference>
<gene>
    <name evidence="1" type="ORF">A9R00_03675</name>
</gene>
<organism evidence="1 2">
    <name type="scientific">Oleispira antarctica</name>
    <dbReference type="NCBI Taxonomy" id="188908"/>
    <lineage>
        <taxon>Bacteria</taxon>
        <taxon>Pseudomonadati</taxon>
        <taxon>Pseudomonadota</taxon>
        <taxon>Gammaproteobacteria</taxon>
        <taxon>Oceanospirillales</taxon>
        <taxon>Oceanospirillaceae</taxon>
        <taxon>Oleispira</taxon>
    </lineage>
</organism>
<name>A0A1Y5HUD2_OLEAN</name>
<proteinExistence type="predicted"/>
<evidence type="ECO:0000313" key="2">
    <source>
        <dbReference type="Proteomes" id="UP000227088"/>
    </source>
</evidence>
<dbReference type="PANTHER" id="PTHR36455:SF1">
    <property type="entry name" value="BLR8292 PROTEIN"/>
    <property type="match status" value="1"/>
</dbReference>
<reference evidence="2" key="1">
    <citation type="journal article" date="2017" name="Proc. Natl. Acad. Sci. U.S.A.">
        <title>Simulation of Deepwater Horizon oil plume reveals substrate specialization within a complex community of hydrocarbon degraders.</title>
        <authorList>
            <person name="Hu P."/>
            <person name="Dubinsky E.A."/>
            <person name="Probst A.J."/>
            <person name="Wang J."/>
            <person name="Sieber C.M.K."/>
            <person name="Tom L.M."/>
            <person name="Gardinali P."/>
            <person name="Banfield J.F."/>
            <person name="Atlas R.M."/>
            <person name="Andersen G.L."/>
        </authorList>
    </citation>
    <scope>NUCLEOTIDE SEQUENCE [LARGE SCALE GENOMIC DNA]</scope>
</reference>
<dbReference type="EMBL" id="MABE01000215">
    <property type="protein sequence ID" value="OUS40899.1"/>
    <property type="molecule type" value="Genomic_DNA"/>
</dbReference>
<protein>
    <submittedName>
        <fullName evidence="1">Transposase</fullName>
    </submittedName>
</protein>
<dbReference type="PANTHER" id="PTHR36455">
    <property type="match status" value="1"/>
</dbReference>
<dbReference type="AlphaFoldDB" id="A0A1Y5HUD2"/>
<sequence>MKMFIDAPEVYLHRDPVDFRKQINGLTAIVELEMKQSLNTGALFLFCSKRRDKLKLLYWDKTGFCLWYKRLESDKFKWPKKHELDTINISEEQLHWLLRGFDIKAMKAHDSIEFYSVYLDD</sequence>
<accession>A0A1Y5HUD2</accession>
<dbReference type="InterPro" id="IPR008878">
    <property type="entry name" value="Transposase_IS66_Orf2"/>
</dbReference>
<comment type="caution">
    <text evidence="1">The sequence shown here is derived from an EMBL/GenBank/DDBJ whole genome shotgun (WGS) entry which is preliminary data.</text>
</comment>
<dbReference type="NCBIfam" id="NF033819">
    <property type="entry name" value="IS66_TnpB"/>
    <property type="match status" value="1"/>
</dbReference>
<evidence type="ECO:0000313" key="1">
    <source>
        <dbReference type="EMBL" id="OUS40899.1"/>
    </source>
</evidence>